<proteinExistence type="predicted"/>
<feature type="domain" description="Transcriptional regulator DauR-like HTH" evidence="3">
    <location>
        <begin position="179"/>
        <end position="240"/>
    </location>
</feature>
<dbReference type="Proteomes" id="UP001629432">
    <property type="component" value="Unassembled WGS sequence"/>
</dbReference>
<dbReference type="RefSeq" id="WP_408238107.1">
    <property type="nucleotide sequence ID" value="NZ_JAQQCF010000072.1"/>
</dbReference>
<protein>
    <submittedName>
        <fullName evidence="4">PAS domain-containing protein</fullName>
    </submittedName>
</protein>
<feature type="region of interest" description="Disordered" evidence="1">
    <location>
        <begin position="246"/>
        <end position="278"/>
    </location>
</feature>
<name>A0ABW9E492_9BURK</name>
<comment type="caution">
    <text evidence="4">The sequence shown here is derived from an EMBL/GenBank/DDBJ whole genome shotgun (WGS) entry which is preliminary data.</text>
</comment>
<evidence type="ECO:0000256" key="1">
    <source>
        <dbReference type="SAM" id="MobiDB-lite"/>
    </source>
</evidence>
<dbReference type="InterPro" id="IPR039445">
    <property type="entry name" value="DauR-like_HTH"/>
</dbReference>
<feature type="compositionally biased region" description="Basic and acidic residues" evidence="1">
    <location>
        <begin position="267"/>
        <end position="278"/>
    </location>
</feature>
<dbReference type="PANTHER" id="PTHR35568:SF1">
    <property type="entry name" value="TRANSCRIPTIONAL REGULATOR DAUR"/>
    <property type="match status" value="1"/>
</dbReference>
<dbReference type="PANTHER" id="PTHR35568">
    <property type="entry name" value="TRANSCRIPTIONAL REGULATOR DAUR"/>
    <property type="match status" value="1"/>
</dbReference>
<dbReference type="EMBL" id="JAQQCF010000072">
    <property type="protein sequence ID" value="MFM0642418.1"/>
    <property type="molecule type" value="Genomic_DNA"/>
</dbReference>
<evidence type="ECO:0000259" key="3">
    <source>
        <dbReference type="Pfam" id="PF13309"/>
    </source>
</evidence>
<gene>
    <name evidence="4" type="ORF">PQQ63_37700</name>
</gene>
<keyword evidence="5" id="KW-1185">Reference proteome</keyword>
<accession>A0ABW9E492</accession>
<reference evidence="4 5" key="1">
    <citation type="journal article" date="2024" name="Chem. Sci.">
        <title>Discovery of megapolipeptins by genome mining of a Burkholderiales bacteria collection.</title>
        <authorList>
            <person name="Paulo B.S."/>
            <person name="Recchia M.J.J."/>
            <person name="Lee S."/>
            <person name="Fergusson C.H."/>
            <person name="Romanowski S.B."/>
            <person name="Hernandez A."/>
            <person name="Krull N."/>
            <person name="Liu D.Y."/>
            <person name="Cavanagh H."/>
            <person name="Bos A."/>
            <person name="Gray C.A."/>
            <person name="Murphy B.T."/>
            <person name="Linington R.G."/>
            <person name="Eustaquio A.S."/>
        </authorList>
    </citation>
    <scope>NUCLEOTIDE SEQUENCE [LARGE SCALE GENOMIC DNA]</scope>
    <source>
        <strain evidence="4 5">RL17-338-BIC-A</strain>
    </source>
</reference>
<dbReference type="Pfam" id="PF08348">
    <property type="entry name" value="PAS_6"/>
    <property type="match status" value="1"/>
</dbReference>
<organism evidence="4 5">
    <name type="scientific">Paraburkholderia metrosideri</name>
    <dbReference type="NCBI Taxonomy" id="580937"/>
    <lineage>
        <taxon>Bacteria</taxon>
        <taxon>Pseudomonadati</taxon>
        <taxon>Pseudomonadota</taxon>
        <taxon>Betaproteobacteria</taxon>
        <taxon>Burkholderiales</taxon>
        <taxon>Burkholderiaceae</taxon>
        <taxon>Paraburkholderia</taxon>
    </lineage>
</organism>
<dbReference type="InterPro" id="IPR039446">
    <property type="entry name" value="DauR-like"/>
</dbReference>
<evidence type="ECO:0000313" key="4">
    <source>
        <dbReference type="EMBL" id="MFM0642418.1"/>
    </source>
</evidence>
<evidence type="ECO:0000259" key="2">
    <source>
        <dbReference type="Pfam" id="PF08348"/>
    </source>
</evidence>
<feature type="domain" description="YheO-like" evidence="2">
    <location>
        <begin position="32"/>
        <end position="152"/>
    </location>
</feature>
<dbReference type="Pfam" id="PF13309">
    <property type="entry name" value="HTH_22"/>
    <property type="match status" value="1"/>
</dbReference>
<evidence type="ECO:0000313" key="5">
    <source>
        <dbReference type="Proteomes" id="UP001629432"/>
    </source>
</evidence>
<sequence length="278" mass="30647">MTIRSSDATLVHGKRRQALTPDIQKERATVINALQPIVQMLGSMLGANVEVVLHDLTTPKRSVIGITNGHVTGRTIGSSVLSGPRDDLSFAAVMEELDVRGKAVHAVVKDYSTENSAGQRLRSSSVIFRDSDGEPFAALCLNADMTLFEAAHTWLERLLNLKPVAQPTQASEPEMDILMKEIIDDAVHKLGKSVSVMNKEEKIYAVQVMMRRGLFIVKGGVARAAAALGVTRHSIYNYIDELRERSAVGETDTEEPPLKPRTAIKTTRADHKREREKR</sequence>
<dbReference type="InterPro" id="IPR013559">
    <property type="entry name" value="YheO"/>
</dbReference>